<reference evidence="5" key="1">
    <citation type="submission" date="2019-02" db="EMBL/GenBank/DDBJ databases">
        <title>Deep-cultivation of Planctomycetes and their phenomic and genomic characterization uncovers novel biology.</title>
        <authorList>
            <person name="Wiegand S."/>
            <person name="Jogler M."/>
            <person name="Boedeker C."/>
            <person name="Pinto D."/>
            <person name="Vollmers J."/>
            <person name="Rivas-Marin E."/>
            <person name="Kohn T."/>
            <person name="Peeters S.H."/>
            <person name="Heuer A."/>
            <person name="Rast P."/>
            <person name="Oberbeckmann S."/>
            <person name="Bunk B."/>
            <person name="Jeske O."/>
            <person name="Meyerdierks A."/>
            <person name="Storesund J.E."/>
            <person name="Kallscheuer N."/>
            <person name="Luecker S."/>
            <person name="Lage O.M."/>
            <person name="Pohl T."/>
            <person name="Merkel B.J."/>
            <person name="Hornburger P."/>
            <person name="Mueller R.-W."/>
            <person name="Bruemmer F."/>
            <person name="Labrenz M."/>
            <person name="Spormann A.M."/>
            <person name="Op den Camp H."/>
            <person name="Overmann J."/>
            <person name="Amann R."/>
            <person name="Jetten M.S.M."/>
            <person name="Mascher T."/>
            <person name="Medema M.H."/>
            <person name="Devos D.P."/>
            <person name="Kaster A.-K."/>
            <person name="Ovreas L."/>
            <person name="Rohde M."/>
            <person name="Galperin M.Y."/>
            <person name="Jogler C."/>
        </authorList>
    </citation>
    <scope>NUCLEOTIDE SEQUENCE [LARGE SCALE GENOMIC DNA]</scope>
    <source>
        <strain evidence="5">Pan97</strain>
    </source>
</reference>
<accession>A0A518C9W7</accession>
<feature type="compositionally biased region" description="Low complexity" evidence="1">
    <location>
        <begin position="115"/>
        <end position="137"/>
    </location>
</feature>
<dbReference type="RefSeq" id="WP_144973827.1">
    <property type="nucleotide sequence ID" value="NZ_CP036289.1"/>
</dbReference>
<dbReference type="InterPro" id="IPR002048">
    <property type="entry name" value="EF_hand_dom"/>
</dbReference>
<dbReference type="EMBL" id="CP036289">
    <property type="protein sequence ID" value="QDU76023.1"/>
    <property type="molecule type" value="Genomic_DNA"/>
</dbReference>
<feature type="domain" description="EF-hand" evidence="3">
    <location>
        <begin position="74"/>
        <end position="109"/>
    </location>
</feature>
<feature type="compositionally biased region" description="Gly residues" evidence="1">
    <location>
        <begin position="139"/>
        <end position="157"/>
    </location>
</feature>
<dbReference type="GO" id="GO:0005509">
    <property type="term" value="F:calcium ion binding"/>
    <property type="evidence" value="ECO:0007669"/>
    <property type="project" value="InterPro"/>
</dbReference>
<proteinExistence type="predicted"/>
<keyword evidence="2" id="KW-0732">Signal</keyword>
<feature type="region of interest" description="Disordered" evidence="1">
    <location>
        <begin position="115"/>
        <end position="157"/>
    </location>
</feature>
<dbReference type="Proteomes" id="UP000318626">
    <property type="component" value="Chromosome"/>
</dbReference>
<evidence type="ECO:0000313" key="4">
    <source>
        <dbReference type="EMBL" id="QDU76023.1"/>
    </source>
</evidence>
<feature type="signal peptide" evidence="2">
    <location>
        <begin position="1"/>
        <end position="25"/>
    </location>
</feature>
<keyword evidence="5" id="KW-1185">Reference proteome</keyword>
<protein>
    <recommendedName>
        <fullName evidence="3">EF-hand domain-containing protein</fullName>
    </recommendedName>
</protein>
<name>A0A518C9W7_9BACT</name>
<dbReference type="AlphaFoldDB" id="A0A518C9W7"/>
<feature type="compositionally biased region" description="Polar residues" evidence="1">
    <location>
        <begin position="62"/>
        <end position="72"/>
    </location>
</feature>
<feature type="chain" id="PRO_5022169477" description="EF-hand domain-containing protein" evidence="2">
    <location>
        <begin position="26"/>
        <end position="157"/>
    </location>
</feature>
<feature type="compositionally biased region" description="Low complexity" evidence="1">
    <location>
        <begin position="30"/>
        <end position="61"/>
    </location>
</feature>
<evidence type="ECO:0000256" key="2">
    <source>
        <dbReference type="SAM" id="SignalP"/>
    </source>
</evidence>
<feature type="region of interest" description="Disordered" evidence="1">
    <location>
        <begin position="30"/>
        <end position="72"/>
    </location>
</feature>
<dbReference type="Gene3D" id="1.10.238.10">
    <property type="entry name" value="EF-hand"/>
    <property type="match status" value="1"/>
</dbReference>
<dbReference type="InterPro" id="IPR018247">
    <property type="entry name" value="EF_Hand_1_Ca_BS"/>
</dbReference>
<dbReference type="KEGG" id="bvo:Pan97_30680"/>
<dbReference type="PROSITE" id="PS50222">
    <property type="entry name" value="EF_HAND_2"/>
    <property type="match status" value="1"/>
</dbReference>
<dbReference type="PROSITE" id="PS00018">
    <property type="entry name" value="EF_HAND_1"/>
    <property type="match status" value="1"/>
</dbReference>
<evidence type="ECO:0000256" key="1">
    <source>
        <dbReference type="SAM" id="MobiDB-lite"/>
    </source>
</evidence>
<evidence type="ECO:0000313" key="5">
    <source>
        <dbReference type="Proteomes" id="UP000318626"/>
    </source>
</evidence>
<gene>
    <name evidence="4" type="ORF">Pan97_30680</name>
</gene>
<sequence length="157" mass="16093" precursor="true">MMNQRSVVTCLTIVCLALFVSFAVARGPKNQGAQQRGAGGANNANPQAAGAANGNAQRGNGMDQNRMQQQNMPTIEQLAQALLAQYDADGSNALDQAELQTALAGLRQMMMQNQAAAGGQQQMGAMMPQNQNGMPPAGRGPGRPGGGQGGQAGRGGR</sequence>
<organism evidence="4 5">
    <name type="scientific">Bremerella volcania</name>
    <dbReference type="NCBI Taxonomy" id="2527984"/>
    <lineage>
        <taxon>Bacteria</taxon>
        <taxon>Pseudomonadati</taxon>
        <taxon>Planctomycetota</taxon>
        <taxon>Planctomycetia</taxon>
        <taxon>Pirellulales</taxon>
        <taxon>Pirellulaceae</taxon>
        <taxon>Bremerella</taxon>
    </lineage>
</organism>
<evidence type="ECO:0000259" key="3">
    <source>
        <dbReference type="PROSITE" id="PS50222"/>
    </source>
</evidence>